<dbReference type="GO" id="GO:0016765">
    <property type="term" value="F:transferase activity, transferring alkyl or aryl (other than methyl) groups"/>
    <property type="evidence" value="ECO:0007669"/>
    <property type="project" value="UniProtKB-UniRule"/>
</dbReference>
<evidence type="ECO:0000313" key="6">
    <source>
        <dbReference type="EMBL" id="ARW48393.1"/>
    </source>
</evidence>
<dbReference type="Gene3D" id="3.40.640.10">
    <property type="entry name" value="Type I PLP-dependent aspartate aminotransferase-like (Major domain)"/>
    <property type="match status" value="1"/>
</dbReference>
<dbReference type="GO" id="GO:0030170">
    <property type="term" value="F:pyridoxal phosphate binding"/>
    <property type="evidence" value="ECO:0007669"/>
    <property type="project" value="UniProtKB-UniRule"/>
</dbReference>
<evidence type="ECO:0000256" key="3">
    <source>
        <dbReference type="HAMAP-Rule" id="MF_02056"/>
    </source>
</evidence>
<dbReference type="InterPro" id="IPR015424">
    <property type="entry name" value="PyrdxlP-dep_Trfase"/>
</dbReference>
<dbReference type="GO" id="GO:0071266">
    <property type="term" value="P:'de novo' L-methionine biosynthetic process"/>
    <property type="evidence" value="ECO:0007669"/>
    <property type="project" value="UniProtKB-UniRule"/>
</dbReference>
<dbReference type="NCBIfam" id="TIGR01325">
    <property type="entry name" value="O_suc_HS_sulf"/>
    <property type="match status" value="1"/>
</dbReference>
<dbReference type="CDD" id="cd00614">
    <property type="entry name" value="CGS_like"/>
    <property type="match status" value="1"/>
</dbReference>
<dbReference type="GO" id="GO:0005737">
    <property type="term" value="C:cytoplasm"/>
    <property type="evidence" value="ECO:0007669"/>
    <property type="project" value="TreeGrafter"/>
</dbReference>
<dbReference type="Gene3D" id="3.90.1150.10">
    <property type="entry name" value="Aspartate Aminotransferase, domain 1"/>
    <property type="match status" value="1"/>
</dbReference>
<keyword evidence="3 6" id="KW-0808">Transferase</keyword>
<comment type="similarity">
    <text evidence="3">Belongs to the trans-sulfuration enzymes family. MetZ subfamily.</text>
</comment>
<comment type="subunit">
    <text evidence="3">Homotetramer.</text>
</comment>
<dbReference type="HAMAP" id="MF_02056">
    <property type="entry name" value="MetZ"/>
    <property type="match status" value="1"/>
</dbReference>
<organism evidence="6 7">
    <name type="scientific">Acetobacter pasteurianus subsp. pasteurianus</name>
    <dbReference type="NCBI Taxonomy" id="481145"/>
    <lineage>
        <taxon>Bacteria</taxon>
        <taxon>Pseudomonadati</taxon>
        <taxon>Pseudomonadota</taxon>
        <taxon>Alphaproteobacteria</taxon>
        <taxon>Acetobacterales</taxon>
        <taxon>Acetobacteraceae</taxon>
        <taxon>Acetobacter</taxon>
    </lineage>
</organism>
<dbReference type="UniPathway" id="UPA00051">
    <property type="reaction ID" value="UER00449"/>
</dbReference>
<comment type="function">
    <text evidence="3">Catalyzes the formation of L-homocysteine from O-succinyl-L-homoserine (OSHS) and hydrogen sulfide.</text>
</comment>
<dbReference type="GO" id="GO:0071268">
    <property type="term" value="P:homocysteine biosynthetic process"/>
    <property type="evidence" value="ECO:0007669"/>
    <property type="project" value="InterPro"/>
</dbReference>
<comment type="pathway">
    <text evidence="3">Amino-acid biosynthesis; L-methionine biosynthesis via de novo pathway; L-homocysteine from O-succinyl-L-homoserine: step 1/1.</text>
</comment>
<dbReference type="FunFam" id="3.90.1150.10:FF:000033">
    <property type="entry name" value="Cystathionine gamma-synthase"/>
    <property type="match status" value="1"/>
</dbReference>
<reference evidence="6 7" key="1">
    <citation type="submission" date="2017-05" db="EMBL/GenBank/DDBJ databases">
        <title>Genome sequence of Acetobacter pasteurianus subsp. pasteurianus strain SRCM101342.</title>
        <authorList>
            <person name="Cho S.H."/>
        </authorList>
    </citation>
    <scope>NUCLEOTIDE SEQUENCE [LARGE SCALE GENOMIC DNA]</scope>
    <source>
        <strain evidence="6 7">SRCM101342</strain>
    </source>
</reference>
<sequence length="423" mass="45128">MAGTWACLLLGLTRQNRIQRPMSDNKIAFSEAWRPATRQLHAGVERTEYGETSEAVFLTSGFVYDNAEQAARTFRGEEEHYQYSRFGNPTVAALERRLADLEGAEACVATATGMGAVSSALLSHVKAGDRVVASRALFGSCHWIVANLLPRYGVETVFVDGCNPDEWAKALSKPTAAVLLESPSNPMLDILDIKAISDLAHKAGAIVVVDNVFASPVFQKPLQLGADVVVYSCTKHIDGQGRVLGGAVLGRKDWITETLQPFTRNTGNALSPFNAWVMLKGLETLSLRVNAMAANAAAVADYLASAPGIVSVRYPGRADHPQYELAKRQMSGSGSLIAFEVKGGQKGAFAFMDALKLIAISNNLGDARSLVTHPATTTHSKVSAEDRAVLGITDGAIRFSVGLEDSADLIDDLARGVAALQAI</sequence>
<dbReference type="SUPFAM" id="SSF53383">
    <property type="entry name" value="PLP-dependent transferases"/>
    <property type="match status" value="1"/>
</dbReference>
<dbReference type="InterPro" id="IPR006234">
    <property type="entry name" value="O-succ-hSer_sulfhydrylase"/>
</dbReference>
<protein>
    <recommendedName>
        <fullName evidence="3">O-succinylhomoserine sulfhydrylase</fullName>
        <shortName evidence="3">OSH sulfhydrylase</shortName>
        <shortName evidence="3">OSHS sulfhydrylase</shortName>
        <ecNumber evidence="3">2.5.1.-</ecNumber>
    </recommendedName>
</protein>
<dbReference type="PANTHER" id="PTHR11808:SF80">
    <property type="entry name" value="CYSTATHIONINE GAMMA-LYASE"/>
    <property type="match status" value="1"/>
</dbReference>
<comment type="catalytic activity">
    <reaction evidence="3">
        <text>O-succinyl-L-homoserine + hydrogen sulfide = L-homocysteine + succinate</text>
        <dbReference type="Rhea" id="RHEA:27826"/>
        <dbReference type="ChEBI" id="CHEBI:29919"/>
        <dbReference type="ChEBI" id="CHEBI:30031"/>
        <dbReference type="ChEBI" id="CHEBI:57661"/>
        <dbReference type="ChEBI" id="CHEBI:58199"/>
    </reaction>
</comment>
<evidence type="ECO:0000256" key="4">
    <source>
        <dbReference type="PIRSR" id="PIRSR001434-2"/>
    </source>
</evidence>
<dbReference type="InterPro" id="IPR015422">
    <property type="entry name" value="PyrdxlP-dep_Trfase_small"/>
</dbReference>
<dbReference type="InterPro" id="IPR015421">
    <property type="entry name" value="PyrdxlP-dep_Trfase_major"/>
</dbReference>
<accession>A0A1Y0XZL7</accession>
<dbReference type="AlphaFoldDB" id="A0A1Y0XZL7"/>
<comment type="cofactor">
    <cofactor evidence="1 3 5">
        <name>pyridoxal 5'-phosphate</name>
        <dbReference type="ChEBI" id="CHEBI:597326"/>
    </cofactor>
</comment>
<dbReference type="PANTHER" id="PTHR11808">
    <property type="entry name" value="TRANS-SULFURATION ENZYME FAMILY MEMBER"/>
    <property type="match status" value="1"/>
</dbReference>
<evidence type="ECO:0000256" key="1">
    <source>
        <dbReference type="ARBA" id="ARBA00001933"/>
    </source>
</evidence>
<dbReference type="Pfam" id="PF01053">
    <property type="entry name" value="Cys_Met_Meta_PP"/>
    <property type="match status" value="1"/>
</dbReference>
<evidence type="ECO:0000313" key="7">
    <source>
        <dbReference type="Proteomes" id="UP000196205"/>
    </source>
</evidence>
<dbReference type="GO" id="GO:0019346">
    <property type="term" value="P:transsulfuration"/>
    <property type="evidence" value="ECO:0007669"/>
    <property type="project" value="InterPro"/>
</dbReference>
<name>A0A1Y0XZL7_ACEPA</name>
<dbReference type="Proteomes" id="UP000196205">
    <property type="component" value="Chromosome"/>
</dbReference>
<dbReference type="GO" id="GO:0016846">
    <property type="term" value="F:carbon-sulfur lyase activity"/>
    <property type="evidence" value="ECO:0007669"/>
    <property type="project" value="TreeGrafter"/>
</dbReference>
<dbReference type="PIRSF" id="PIRSF001434">
    <property type="entry name" value="CGS"/>
    <property type="match status" value="1"/>
</dbReference>
<gene>
    <name evidence="3 6" type="primary">metZ</name>
    <name evidence="6" type="ORF">S1001342_02080</name>
</gene>
<dbReference type="NCBIfam" id="NF006003">
    <property type="entry name" value="PRK08133.1"/>
    <property type="match status" value="1"/>
</dbReference>
<dbReference type="InterPro" id="IPR000277">
    <property type="entry name" value="Cys/Met-Metab_PyrdxlP-dep_enz"/>
</dbReference>
<proteinExistence type="inferred from homology"/>
<keyword evidence="2 3" id="KW-0663">Pyridoxal phosphate</keyword>
<dbReference type="EMBL" id="CP021509">
    <property type="protein sequence ID" value="ARW48393.1"/>
    <property type="molecule type" value="Genomic_DNA"/>
</dbReference>
<evidence type="ECO:0000256" key="2">
    <source>
        <dbReference type="ARBA" id="ARBA00022898"/>
    </source>
</evidence>
<keyword evidence="3" id="KW-0028">Amino-acid biosynthesis</keyword>
<dbReference type="FunFam" id="3.40.640.10:FF:000046">
    <property type="entry name" value="Cystathionine gamma-lyase"/>
    <property type="match status" value="1"/>
</dbReference>
<keyword evidence="3" id="KW-0486">Methionine biosynthesis</keyword>
<dbReference type="EC" id="2.5.1.-" evidence="3"/>
<feature type="modified residue" description="N6-(pyridoxal phosphate)lysine" evidence="3 4">
    <location>
        <position position="235"/>
    </location>
</feature>
<evidence type="ECO:0000256" key="5">
    <source>
        <dbReference type="RuleBase" id="RU362118"/>
    </source>
</evidence>